<evidence type="ECO:0000256" key="4">
    <source>
        <dbReference type="ARBA" id="ARBA00022827"/>
    </source>
</evidence>
<dbReference type="GO" id="GO:0050660">
    <property type="term" value="F:flavin adenine dinucleotide binding"/>
    <property type="evidence" value="ECO:0007669"/>
    <property type="project" value="InterPro"/>
</dbReference>
<reference evidence="7" key="1">
    <citation type="submission" date="2018-06" db="EMBL/GenBank/DDBJ databases">
        <authorList>
            <person name="Zhirakovskaya E."/>
        </authorList>
    </citation>
    <scope>NUCLEOTIDE SEQUENCE</scope>
</reference>
<dbReference type="GO" id="GO:0016614">
    <property type="term" value="F:oxidoreductase activity, acting on CH-OH group of donors"/>
    <property type="evidence" value="ECO:0007669"/>
    <property type="project" value="InterPro"/>
</dbReference>
<protein>
    <recommendedName>
        <fullName evidence="6">4Fe-4S ferredoxin-type domain-containing protein</fullName>
    </recommendedName>
</protein>
<dbReference type="AlphaFoldDB" id="A0A3B0YZM5"/>
<keyword evidence="3" id="KW-0285">Flavoprotein</keyword>
<keyword evidence="4" id="KW-0274">FAD</keyword>
<dbReference type="InterPro" id="IPR036188">
    <property type="entry name" value="FAD/NAD-bd_sf"/>
</dbReference>
<feature type="domain" description="4Fe-4S ferredoxin-type" evidence="6">
    <location>
        <begin position="186"/>
        <end position="215"/>
    </location>
</feature>
<accession>A0A3B0YZM5</accession>
<dbReference type="Pfam" id="PF05199">
    <property type="entry name" value="GMC_oxred_C"/>
    <property type="match status" value="1"/>
</dbReference>
<proteinExistence type="inferred from homology"/>
<dbReference type="Pfam" id="PF13450">
    <property type="entry name" value="NAD_binding_8"/>
    <property type="match status" value="1"/>
</dbReference>
<dbReference type="Pfam" id="PF00732">
    <property type="entry name" value="GMC_oxred_N"/>
    <property type="match status" value="1"/>
</dbReference>
<evidence type="ECO:0000256" key="5">
    <source>
        <dbReference type="ARBA" id="ARBA00023002"/>
    </source>
</evidence>
<dbReference type="EMBL" id="UOFL01000217">
    <property type="protein sequence ID" value="VAW81433.1"/>
    <property type="molecule type" value="Genomic_DNA"/>
</dbReference>
<name>A0A3B0YZM5_9ZZZZ</name>
<dbReference type="InterPro" id="IPR000172">
    <property type="entry name" value="GMC_OxRdtase_N"/>
</dbReference>
<dbReference type="InterPro" id="IPR017896">
    <property type="entry name" value="4Fe4S_Fe-S-bd"/>
</dbReference>
<comment type="similarity">
    <text evidence="2">Belongs to the GMC oxidoreductase family.</text>
</comment>
<comment type="cofactor">
    <cofactor evidence="1">
        <name>FAD</name>
        <dbReference type="ChEBI" id="CHEBI:57692"/>
    </cofactor>
</comment>
<evidence type="ECO:0000313" key="7">
    <source>
        <dbReference type="EMBL" id="VAW81433.1"/>
    </source>
</evidence>
<dbReference type="InterPro" id="IPR051473">
    <property type="entry name" value="P2Ox-like"/>
</dbReference>
<dbReference type="PROSITE" id="PS51379">
    <property type="entry name" value="4FE4S_FER_2"/>
    <property type="match status" value="1"/>
</dbReference>
<dbReference type="PANTHER" id="PTHR42784:SF1">
    <property type="entry name" value="PYRANOSE 2-OXIDASE"/>
    <property type="match status" value="1"/>
</dbReference>
<dbReference type="InterPro" id="IPR007867">
    <property type="entry name" value="GMC_OxRtase_C"/>
</dbReference>
<dbReference type="Gene3D" id="3.50.50.60">
    <property type="entry name" value="FAD/NAD(P)-binding domain"/>
    <property type="match status" value="2"/>
</dbReference>
<dbReference type="PANTHER" id="PTHR42784">
    <property type="entry name" value="PYRANOSE 2-OXIDASE"/>
    <property type="match status" value="1"/>
</dbReference>
<sequence length="527" mass="58111">MSHSQWDMIIVGAGASGSVFAHEMTRSGFKVLMLEQGKHYKNHNEDFKENELDWLERVWDNSQYQTSGGGFTGAPNFGIGVGGGTLVWTALTPRFFDRDFQLRSLYGQPAGTSVEDWPFKLKNLEPFYDRAEKQMGVSGGVTLWDSPTRTPPPNPAFGYYRSSVLLQRGMQKMGIQSAPGPVAINSKKYRKRDQCVHCGFCRSGCRIDAKYQSDNALLNHSLKTGNLKIHSQALVTKLETSRRHNRVTAVRYRDLATGVEHRAKAKIVVVANNPIEIPRLLLNSANHHFPTGLGNHHDQVGRNFFAHPSTIGVGVMNECVNASIGFNMGNIVTFDFCETADADQQIGGFSFLSMNGAGAGVLAVDPYRDLWGAPLKSTLKNYNKSIFTIAFCEGMPVPENRISVSKVDHDKNGVPVAKIHYQLHQNDQRIFADAVETSKRVLRSAGAQEVHVLDTPFESHAAGTMRMGTHPKNSATNAYGKVHGLRNLFVGGAALFPSGSSVNPTLTLHALALRTTEHIKRHLHDMD</sequence>
<evidence type="ECO:0000256" key="2">
    <source>
        <dbReference type="ARBA" id="ARBA00010790"/>
    </source>
</evidence>
<dbReference type="SUPFAM" id="SSF54373">
    <property type="entry name" value="FAD-linked reductases, C-terminal domain"/>
    <property type="match status" value="1"/>
</dbReference>
<evidence type="ECO:0000256" key="3">
    <source>
        <dbReference type="ARBA" id="ARBA00022630"/>
    </source>
</evidence>
<dbReference type="SUPFAM" id="SSF51905">
    <property type="entry name" value="FAD/NAD(P)-binding domain"/>
    <property type="match status" value="1"/>
</dbReference>
<keyword evidence="5" id="KW-0560">Oxidoreductase</keyword>
<evidence type="ECO:0000256" key="1">
    <source>
        <dbReference type="ARBA" id="ARBA00001974"/>
    </source>
</evidence>
<evidence type="ECO:0000259" key="6">
    <source>
        <dbReference type="PROSITE" id="PS51379"/>
    </source>
</evidence>
<organism evidence="7">
    <name type="scientific">hydrothermal vent metagenome</name>
    <dbReference type="NCBI Taxonomy" id="652676"/>
    <lineage>
        <taxon>unclassified sequences</taxon>
        <taxon>metagenomes</taxon>
        <taxon>ecological metagenomes</taxon>
    </lineage>
</organism>
<gene>
    <name evidence="7" type="ORF">MNBD_GAMMA12-2823</name>
</gene>